<dbReference type="Pfam" id="PF04239">
    <property type="entry name" value="DUF421"/>
    <property type="match status" value="1"/>
</dbReference>
<dbReference type="Gene3D" id="3.30.240.20">
    <property type="entry name" value="bsu07140 like domains"/>
    <property type="match status" value="2"/>
</dbReference>
<feature type="transmembrane region" description="Helical" evidence="8">
    <location>
        <begin position="6"/>
        <end position="23"/>
    </location>
</feature>
<keyword evidence="3" id="KW-1003">Cell membrane</keyword>
<keyword evidence="11" id="KW-1185">Reference proteome</keyword>
<dbReference type="InterPro" id="IPR023090">
    <property type="entry name" value="UPF0702_alpha/beta_dom_sf"/>
</dbReference>
<comment type="caution">
    <text evidence="10">The sequence shown here is derived from an EMBL/GenBank/DDBJ whole genome shotgun (WGS) entry which is preliminary data.</text>
</comment>
<evidence type="ECO:0000256" key="1">
    <source>
        <dbReference type="ARBA" id="ARBA00004651"/>
    </source>
</evidence>
<name>A0A7X2H956_9BACL</name>
<dbReference type="GO" id="GO:0005886">
    <property type="term" value="C:plasma membrane"/>
    <property type="evidence" value="ECO:0007669"/>
    <property type="project" value="UniProtKB-SubCell"/>
</dbReference>
<keyword evidence="5 8" id="KW-1133">Transmembrane helix</keyword>
<feature type="compositionally biased region" description="Basic and acidic residues" evidence="7">
    <location>
        <begin position="168"/>
        <end position="177"/>
    </location>
</feature>
<protein>
    <submittedName>
        <fullName evidence="10">DUF421 domain-containing protein</fullName>
    </submittedName>
</protein>
<comment type="subcellular location">
    <subcellularLocation>
        <location evidence="1">Cell membrane</location>
        <topology evidence="1">Multi-pass membrane protein</topology>
    </subcellularLocation>
</comment>
<dbReference type="RefSeq" id="WP_154121312.1">
    <property type="nucleotide sequence ID" value="NZ_WJXB01000010.1"/>
</dbReference>
<keyword evidence="6 8" id="KW-0472">Membrane</keyword>
<sequence length="254" mass="29019">MFQHITTHIFLTVLMYFFIYLAMRIMGKREIGKLSVFDLTISIMIAEIAVFVIEDIERPIYDGVVPMATLVLIQVLVAQLSLKSRKVRLMMDGKPSVLISDGKLHRKEMRRQRYNIDDLLLQLRGQNIDSPADVEFAILETSGQLTVIEKNKGVSSTNQTGNSSTEAENDKLGKSSNEHSSSMVKLPKHKIRYEGLPIPLIMDGKVQDDNLEMIGKTRFWLRTQIRQKGVSDFRDVFLCSVDHKGMIYVDRLRS</sequence>
<organism evidence="10 11">
    <name type="scientific">Paenibacillus monticola</name>
    <dbReference type="NCBI Taxonomy" id="2666075"/>
    <lineage>
        <taxon>Bacteria</taxon>
        <taxon>Bacillati</taxon>
        <taxon>Bacillota</taxon>
        <taxon>Bacilli</taxon>
        <taxon>Bacillales</taxon>
        <taxon>Paenibacillaceae</taxon>
        <taxon>Paenibacillus</taxon>
    </lineage>
</organism>
<feature type="domain" description="YetF C-terminal" evidence="9">
    <location>
        <begin position="83"/>
        <end position="241"/>
    </location>
</feature>
<dbReference type="PANTHER" id="PTHR34582">
    <property type="entry name" value="UPF0702 TRANSMEMBRANE PROTEIN YCAP"/>
    <property type="match status" value="1"/>
</dbReference>
<evidence type="ECO:0000256" key="4">
    <source>
        <dbReference type="ARBA" id="ARBA00022692"/>
    </source>
</evidence>
<comment type="similarity">
    <text evidence="2">Belongs to the UPF0702 family.</text>
</comment>
<keyword evidence="4 8" id="KW-0812">Transmembrane</keyword>
<gene>
    <name evidence="10" type="ORF">GJB61_22850</name>
</gene>
<reference evidence="10 11" key="1">
    <citation type="submission" date="2019-11" db="EMBL/GenBank/DDBJ databases">
        <title>Paenibacillus monticola sp. nov., a novel PGPR strain isolated from mountain sample in China.</title>
        <authorList>
            <person name="Zhao Q."/>
            <person name="Li H.-P."/>
            <person name="Zhang J.-L."/>
        </authorList>
    </citation>
    <scope>NUCLEOTIDE SEQUENCE [LARGE SCALE GENOMIC DNA]</scope>
    <source>
        <strain evidence="10 11">LC-T2</strain>
    </source>
</reference>
<feature type="transmembrane region" description="Helical" evidence="8">
    <location>
        <begin position="35"/>
        <end position="53"/>
    </location>
</feature>
<feature type="transmembrane region" description="Helical" evidence="8">
    <location>
        <begin position="65"/>
        <end position="82"/>
    </location>
</feature>
<evidence type="ECO:0000259" key="9">
    <source>
        <dbReference type="Pfam" id="PF04239"/>
    </source>
</evidence>
<evidence type="ECO:0000313" key="11">
    <source>
        <dbReference type="Proteomes" id="UP000463051"/>
    </source>
</evidence>
<feature type="compositionally biased region" description="Polar residues" evidence="7">
    <location>
        <begin position="153"/>
        <end position="166"/>
    </location>
</feature>
<evidence type="ECO:0000256" key="5">
    <source>
        <dbReference type="ARBA" id="ARBA00022989"/>
    </source>
</evidence>
<feature type="region of interest" description="Disordered" evidence="7">
    <location>
        <begin position="150"/>
        <end position="184"/>
    </location>
</feature>
<evidence type="ECO:0000256" key="8">
    <source>
        <dbReference type="SAM" id="Phobius"/>
    </source>
</evidence>
<dbReference type="Proteomes" id="UP000463051">
    <property type="component" value="Unassembled WGS sequence"/>
</dbReference>
<evidence type="ECO:0000256" key="7">
    <source>
        <dbReference type="SAM" id="MobiDB-lite"/>
    </source>
</evidence>
<evidence type="ECO:0000256" key="3">
    <source>
        <dbReference type="ARBA" id="ARBA00022475"/>
    </source>
</evidence>
<evidence type="ECO:0000313" key="10">
    <source>
        <dbReference type="EMBL" id="MRN55826.1"/>
    </source>
</evidence>
<evidence type="ECO:0000256" key="2">
    <source>
        <dbReference type="ARBA" id="ARBA00006448"/>
    </source>
</evidence>
<dbReference type="AlphaFoldDB" id="A0A7X2H956"/>
<accession>A0A7X2H956</accession>
<proteinExistence type="inferred from homology"/>
<dbReference type="InterPro" id="IPR007353">
    <property type="entry name" value="DUF421"/>
</dbReference>
<dbReference type="PANTHER" id="PTHR34582:SF6">
    <property type="entry name" value="UPF0702 TRANSMEMBRANE PROTEIN YCAP"/>
    <property type="match status" value="1"/>
</dbReference>
<evidence type="ECO:0000256" key="6">
    <source>
        <dbReference type="ARBA" id="ARBA00023136"/>
    </source>
</evidence>
<dbReference type="EMBL" id="WJXB01000010">
    <property type="protein sequence ID" value="MRN55826.1"/>
    <property type="molecule type" value="Genomic_DNA"/>
</dbReference>